<dbReference type="Proteomes" id="UP000038830">
    <property type="component" value="Unassembled WGS sequence"/>
</dbReference>
<evidence type="ECO:0000313" key="1">
    <source>
        <dbReference type="EMBL" id="CEP20572.1"/>
    </source>
</evidence>
<reference evidence="2" key="1">
    <citation type="journal article" date="2015" name="J. Biotechnol.">
        <title>The structure of the Cyberlindnera jadinii genome and its relation to Candida utilis analyzed by the occurrence of single nucleotide polymorphisms.</title>
        <authorList>
            <person name="Rupp O."/>
            <person name="Brinkrolf K."/>
            <person name="Buerth C."/>
            <person name="Kunigo M."/>
            <person name="Schneider J."/>
            <person name="Jaenicke S."/>
            <person name="Goesmann A."/>
            <person name="Puehler A."/>
            <person name="Jaeger K.-E."/>
            <person name="Ernst J.F."/>
        </authorList>
    </citation>
    <scope>NUCLEOTIDE SEQUENCE [LARGE SCALE GENOMIC DNA]</scope>
    <source>
        <strain evidence="2">ATCC 18201 / CBS 1600 / BCRC 20928 / JCM 3617 / NBRC 0987 / NRRL Y-1542</strain>
    </source>
</reference>
<gene>
    <name evidence="1" type="ORF">BN1211_0471</name>
</gene>
<dbReference type="AlphaFoldDB" id="A0A0H5BZD3"/>
<accession>A0A0H5BZD3</accession>
<sequence length="67" mass="7588">MAYRVVLAHHLEVLLPLNISRDPDLRIPLQSDGVNSELKPLDKIDTKLTTWEVQRLSQAQAQPSSQL</sequence>
<evidence type="ECO:0000313" key="2">
    <source>
        <dbReference type="Proteomes" id="UP000038830"/>
    </source>
</evidence>
<name>A0A0H5BZD3_CYBJN</name>
<proteinExistence type="predicted"/>
<organism evidence="1 2">
    <name type="scientific">Cyberlindnera jadinii (strain ATCC 18201 / CBS 1600 / BCRC 20928 / JCM 3617 / NBRC 0987 / NRRL Y-1542)</name>
    <name type="common">Torula yeast</name>
    <name type="synonym">Candida utilis</name>
    <dbReference type="NCBI Taxonomy" id="983966"/>
    <lineage>
        <taxon>Eukaryota</taxon>
        <taxon>Fungi</taxon>
        <taxon>Dikarya</taxon>
        <taxon>Ascomycota</taxon>
        <taxon>Saccharomycotina</taxon>
        <taxon>Saccharomycetes</taxon>
        <taxon>Phaffomycetales</taxon>
        <taxon>Phaffomycetaceae</taxon>
        <taxon>Cyberlindnera</taxon>
    </lineage>
</organism>
<protein>
    <submittedName>
        <fullName evidence="1">Uncharacterized protein</fullName>
    </submittedName>
</protein>
<dbReference type="EMBL" id="CDQK01000001">
    <property type="protein sequence ID" value="CEP20572.1"/>
    <property type="molecule type" value="Genomic_DNA"/>
</dbReference>